<feature type="transmembrane region" description="Helical" evidence="2">
    <location>
        <begin position="64"/>
        <end position="81"/>
    </location>
</feature>
<keyword evidence="2" id="KW-0812">Transmembrane</keyword>
<dbReference type="EMBL" id="JAPEUR010000168">
    <property type="protein sequence ID" value="KAJ4317029.1"/>
    <property type="molecule type" value="Genomic_DNA"/>
</dbReference>
<dbReference type="Proteomes" id="UP001140502">
    <property type="component" value="Unassembled WGS sequence"/>
</dbReference>
<keyword evidence="2" id="KW-1133">Transmembrane helix</keyword>
<dbReference type="OrthoDB" id="9972196at2759"/>
<evidence type="ECO:0000256" key="2">
    <source>
        <dbReference type="SAM" id="Phobius"/>
    </source>
</evidence>
<dbReference type="PANTHER" id="PTHR30344:SF1">
    <property type="entry name" value="6-PHOSPHOGLUCONOLACTONASE"/>
    <property type="match status" value="1"/>
</dbReference>
<accession>A0A9W8W9R4</accession>
<dbReference type="SUPFAM" id="SSF51004">
    <property type="entry name" value="C-terminal (heme d1) domain of cytochrome cd1-nitrite reductase"/>
    <property type="match status" value="1"/>
</dbReference>
<evidence type="ECO:0000313" key="4">
    <source>
        <dbReference type="Proteomes" id="UP001140502"/>
    </source>
</evidence>
<keyword evidence="2" id="KW-0472">Membrane</keyword>
<dbReference type="Pfam" id="PF10282">
    <property type="entry name" value="Lactonase"/>
    <property type="match status" value="1"/>
</dbReference>
<evidence type="ECO:0000256" key="1">
    <source>
        <dbReference type="ARBA" id="ARBA00005564"/>
    </source>
</evidence>
<protein>
    <recommendedName>
        <fullName evidence="5">6-phosphogluconolactonase</fullName>
    </recommendedName>
</protein>
<dbReference type="InterPro" id="IPR015943">
    <property type="entry name" value="WD40/YVTN_repeat-like_dom_sf"/>
</dbReference>
<name>A0A9W8W9R4_9HYPO</name>
<dbReference type="PANTHER" id="PTHR30344">
    <property type="entry name" value="6-PHOSPHOGLUCONOLACTONASE-RELATED"/>
    <property type="match status" value="1"/>
</dbReference>
<keyword evidence="4" id="KW-1185">Reference proteome</keyword>
<dbReference type="InterPro" id="IPR019405">
    <property type="entry name" value="Lactonase_7-beta_prop"/>
</dbReference>
<evidence type="ECO:0008006" key="5">
    <source>
        <dbReference type="Google" id="ProtNLM"/>
    </source>
</evidence>
<gene>
    <name evidence="3" type="ORF">N0V84_007553</name>
</gene>
<proteinExistence type="inferred from homology"/>
<dbReference type="Gene3D" id="2.130.10.10">
    <property type="entry name" value="YVTN repeat-like/Quinoprotein amine dehydrogenase"/>
    <property type="match status" value="1"/>
</dbReference>
<reference evidence="3" key="1">
    <citation type="submission" date="2022-10" db="EMBL/GenBank/DDBJ databases">
        <title>Tapping the CABI collections for fungal endophytes: first genome assemblies for Collariella, Neodidymelliopsis, Ascochyta clinopodiicola, Didymella pomorum, Didymosphaeria variabile, Neocosmospora piperis and Neocucurbitaria cava.</title>
        <authorList>
            <person name="Hill R."/>
        </authorList>
    </citation>
    <scope>NUCLEOTIDE SEQUENCE</scope>
    <source>
        <strain evidence="3">IMI 366586</strain>
    </source>
</reference>
<comment type="caution">
    <text evidence="3">The sequence shown here is derived from an EMBL/GenBank/DDBJ whole genome shotgun (WGS) entry which is preliminary data.</text>
</comment>
<feature type="transmembrane region" description="Helical" evidence="2">
    <location>
        <begin position="21"/>
        <end position="44"/>
    </location>
</feature>
<dbReference type="AlphaFoldDB" id="A0A9W8W9R4"/>
<dbReference type="InterPro" id="IPR011048">
    <property type="entry name" value="Haem_d1_sf"/>
</dbReference>
<organism evidence="3 4">
    <name type="scientific">Fusarium piperis</name>
    <dbReference type="NCBI Taxonomy" id="1435070"/>
    <lineage>
        <taxon>Eukaryota</taxon>
        <taxon>Fungi</taxon>
        <taxon>Dikarya</taxon>
        <taxon>Ascomycota</taxon>
        <taxon>Pezizomycotina</taxon>
        <taxon>Sordariomycetes</taxon>
        <taxon>Hypocreomycetidae</taxon>
        <taxon>Hypocreales</taxon>
        <taxon>Nectriaceae</taxon>
        <taxon>Fusarium</taxon>
        <taxon>Fusarium solani species complex</taxon>
    </lineage>
</organism>
<sequence length="443" mass="47332">MGLLRRRAPSLGNPFRDNSTAMLASTLFFVLLVFLLLLHCAYHALYTGYAPWGMTHGYLKDHVLSASFLYVASYSGVVTTLNMTGVRQQGGAVVALSPVSATEGCAGSPSWLALADRDSLLYCLDEGLEDGKNGSLVSFRTDQDGSLTPLDKVSTVFGPVSASSYGDRGHSLAVAHYGGSALSTWDIRDPAKISPVQVQEFELAKPGPNPSRQEAPHPHAAVVDPSGRFVLVPDLGADLIRIYLVDHAGPGLIELGPLAVAAGSGPRHIAFAVKHKTFMYVVTELANTIVGYEVAYGQESIAFEEIWKSGIHGKDKDVPDGAAASEVVVSPDMRFLILSSRNENTLQVPNFDPGNTTSIVSDPLINFEIDAETGRLNLRQEVPSGGRFPRQFTVNKAGTLVAVALQSDGRVVVMERDVKTGLLGKFVAYSEVEGGVTAVVFNE</sequence>
<dbReference type="InterPro" id="IPR050282">
    <property type="entry name" value="Cycloisomerase_2"/>
</dbReference>
<comment type="similarity">
    <text evidence="1">Belongs to the cycloisomerase 2 family.</text>
</comment>
<evidence type="ECO:0000313" key="3">
    <source>
        <dbReference type="EMBL" id="KAJ4317029.1"/>
    </source>
</evidence>
<dbReference type="GO" id="GO:0017057">
    <property type="term" value="F:6-phosphogluconolactonase activity"/>
    <property type="evidence" value="ECO:0007669"/>
    <property type="project" value="TreeGrafter"/>
</dbReference>